<dbReference type="KEGG" id="marp:QYS47_03270"/>
<dbReference type="GO" id="GO:0006935">
    <property type="term" value="P:chemotaxis"/>
    <property type="evidence" value="ECO:0007669"/>
    <property type="project" value="UniProtKB-KW"/>
</dbReference>
<evidence type="ECO:0000313" key="4">
    <source>
        <dbReference type="Proteomes" id="UP001244443"/>
    </source>
</evidence>
<dbReference type="InterPro" id="IPR028976">
    <property type="entry name" value="CheC-like_sf"/>
</dbReference>
<dbReference type="Proteomes" id="UP001244443">
    <property type="component" value="Chromosome"/>
</dbReference>
<keyword evidence="1" id="KW-0145">Chemotaxis</keyword>
<evidence type="ECO:0000313" key="2">
    <source>
        <dbReference type="EMBL" id="WKK81366.2"/>
    </source>
</evidence>
<dbReference type="EMBL" id="CP129968">
    <property type="protein sequence ID" value="WKK81366.2"/>
    <property type="molecule type" value="Genomic_DNA"/>
</dbReference>
<name>A0AA49GCJ6_9BACT</name>
<sequence>MEKISKDIKAIAESIFFKGYEKASQSFSNLSGEDVSVKNFEIFFGESDDLLKKIVKTKNPTILITDIIGEAKGKSYLVFSERDSKAIPELLINRMKSLQHNPDFEEIILKEVDNMVSAAVITELSNQLDLKIYGDVPKIILPEDATRTWLNDEIEDNHQMFAILSTANFSFESCGKINPYFIWILDKQFQSTMNQKKFTHAN</sequence>
<dbReference type="AlphaFoldDB" id="A0AA49GCJ6"/>
<accession>A0AA49GCJ6</accession>
<reference evidence="2 4" key="1">
    <citation type="submission" date="2023-08" db="EMBL/GenBank/DDBJ databases">
        <title>Comparative genomics and taxonomic characterization of three novel marine species of genus Marivirga.</title>
        <authorList>
            <person name="Muhammad N."/>
            <person name="Kim S.-G."/>
        </authorList>
    </citation>
    <scope>NUCLEOTIDE SEQUENCE</scope>
    <source>
        <strain evidence="3 4">ABR2-2</strain>
        <strain evidence="2">BKB1-2</strain>
    </source>
</reference>
<organism evidence="2">
    <name type="scientific">Marivirga arenosa</name>
    <dbReference type="NCBI Taxonomy" id="3059076"/>
    <lineage>
        <taxon>Bacteria</taxon>
        <taxon>Pseudomonadati</taxon>
        <taxon>Bacteroidota</taxon>
        <taxon>Cytophagia</taxon>
        <taxon>Cytophagales</taxon>
        <taxon>Marivirgaceae</taxon>
        <taxon>Marivirga</taxon>
    </lineage>
</organism>
<proteinExistence type="predicted"/>
<evidence type="ECO:0008006" key="5">
    <source>
        <dbReference type="Google" id="ProtNLM"/>
    </source>
</evidence>
<keyword evidence="4" id="KW-1185">Reference proteome</keyword>
<accession>A0AA51RAS1</accession>
<dbReference type="RefSeq" id="WP_308357143.1">
    <property type="nucleotide sequence ID" value="NZ_CP129968.2"/>
</dbReference>
<dbReference type="Gene3D" id="3.40.1550.10">
    <property type="entry name" value="CheC-like"/>
    <property type="match status" value="1"/>
</dbReference>
<dbReference type="SUPFAM" id="SSF103039">
    <property type="entry name" value="CheC-like"/>
    <property type="match status" value="1"/>
</dbReference>
<evidence type="ECO:0000256" key="1">
    <source>
        <dbReference type="ARBA" id="ARBA00022500"/>
    </source>
</evidence>
<dbReference type="Proteomes" id="UP001232019">
    <property type="component" value="Chromosome"/>
</dbReference>
<evidence type="ECO:0000313" key="3">
    <source>
        <dbReference type="EMBL" id="WMN07103.1"/>
    </source>
</evidence>
<gene>
    <name evidence="2" type="ORF">QYS47_03270</name>
    <name evidence="3" type="ORF">QYS48_27785</name>
</gene>
<protein>
    <recommendedName>
        <fullName evidence="5">CheC-like protein domain-containing protein</fullName>
    </recommendedName>
</protein>
<dbReference type="EMBL" id="CP129970">
    <property type="protein sequence ID" value="WMN07103.1"/>
    <property type="molecule type" value="Genomic_DNA"/>
</dbReference>